<evidence type="ECO:0000313" key="4">
    <source>
        <dbReference type="Proteomes" id="UP000054854"/>
    </source>
</evidence>
<feature type="transmembrane region" description="Helical" evidence="1">
    <location>
        <begin position="16"/>
        <end position="39"/>
    </location>
</feature>
<dbReference type="Proteomes" id="UP000054854">
    <property type="component" value="Unassembled WGS sequence"/>
</dbReference>
<feature type="transmembrane region" description="Helical" evidence="1">
    <location>
        <begin position="45"/>
        <end position="64"/>
    </location>
</feature>
<sequence>MSAETYLSKKLHRFDLIDYVLVMIVYFVVGLLIFSIYPPLRGIDWWFYLLLLIIGIFPLIIHLVSRPGDTLKSKFHSCVKTNTPALQVLLFLGMFFFSCIMELIFPIFDQVPLWVYLIIIVILSLKPLQKTWFW</sequence>
<dbReference type="AlphaFoldDB" id="A0A378IM54"/>
<name>A0A378IM54_9GAMM</name>
<evidence type="ECO:0000313" key="5">
    <source>
        <dbReference type="Proteomes" id="UP000255316"/>
    </source>
</evidence>
<evidence type="ECO:0000256" key="1">
    <source>
        <dbReference type="SAM" id="Phobius"/>
    </source>
</evidence>
<reference evidence="2 4" key="1">
    <citation type="submission" date="2015-11" db="EMBL/GenBank/DDBJ databases">
        <title>Genomic analysis of 38 Legionella species identifies large and diverse effector repertoires.</title>
        <authorList>
            <person name="Burstein D."/>
            <person name="Amaro F."/>
            <person name="Zusman T."/>
            <person name="Lifshitz Z."/>
            <person name="Cohen O."/>
            <person name="Gilbert J.A."/>
            <person name="Pupko T."/>
            <person name="Shuman H.A."/>
            <person name="Segal G."/>
        </authorList>
    </citation>
    <scope>NUCLEOTIDE SEQUENCE [LARGE SCALE GENOMIC DNA]</scope>
    <source>
        <strain evidence="2 4">CDC#72-OH-14</strain>
    </source>
</reference>
<dbReference type="OrthoDB" id="5647682at2"/>
<reference evidence="3 5" key="2">
    <citation type="submission" date="2018-06" db="EMBL/GenBank/DDBJ databases">
        <authorList>
            <consortium name="Pathogen Informatics"/>
            <person name="Doyle S."/>
        </authorList>
    </citation>
    <scope>NUCLEOTIDE SEQUENCE [LARGE SCALE GENOMIC DNA]</scope>
    <source>
        <strain evidence="3 5">NCTC12438</strain>
    </source>
</reference>
<accession>A0A378IM54</accession>
<proteinExistence type="predicted"/>
<dbReference type="EMBL" id="LNXX01000029">
    <property type="protein sequence ID" value="KTC85310.1"/>
    <property type="molecule type" value="Genomic_DNA"/>
</dbReference>
<keyword evidence="1" id="KW-0472">Membrane</keyword>
<evidence type="ECO:0000313" key="3">
    <source>
        <dbReference type="EMBL" id="STX36328.1"/>
    </source>
</evidence>
<feature type="transmembrane region" description="Helical" evidence="1">
    <location>
        <begin position="85"/>
        <end position="105"/>
    </location>
</feature>
<organism evidence="3 5">
    <name type="scientific">Legionella cincinnatiensis</name>
    <dbReference type="NCBI Taxonomy" id="28085"/>
    <lineage>
        <taxon>Bacteria</taxon>
        <taxon>Pseudomonadati</taxon>
        <taxon>Pseudomonadota</taxon>
        <taxon>Gammaproteobacteria</taxon>
        <taxon>Legionellales</taxon>
        <taxon>Legionellaceae</taxon>
        <taxon>Legionella</taxon>
    </lineage>
</organism>
<protein>
    <submittedName>
        <fullName evidence="3">Uncharacterized protein</fullName>
    </submittedName>
</protein>
<feature type="transmembrane region" description="Helical" evidence="1">
    <location>
        <begin position="111"/>
        <end position="128"/>
    </location>
</feature>
<evidence type="ECO:0000313" key="2">
    <source>
        <dbReference type="EMBL" id="KTC85310.1"/>
    </source>
</evidence>
<dbReference type="EMBL" id="UGNX01000001">
    <property type="protein sequence ID" value="STX36328.1"/>
    <property type="molecule type" value="Genomic_DNA"/>
</dbReference>
<keyword evidence="4" id="KW-1185">Reference proteome</keyword>
<dbReference type="RefSeq" id="WP_065240105.1">
    <property type="nucleotide sequence ID" value="NZ_CAAAHQ010000030.1"/>
</dbReference>
<dbReference type="Proteomes" id="UP000255316">
    <property type="component" value="Unassembled WGS sequence"/>
</dbReference>
<keyword evidence="1" id="KW-0812">Transmembrane</keyword>
<keyword evidence="1" id="KW-1133">Transmembrane helix</keyword>
<gene>
    <name evidence="2" type="ORF">Lcin_1810</name>
    <name evidence="3" type="ORF">NCTC12438_02960</name>
</gene>